<evidence type="ECO:0000313" key="8">
    <source>
        <dbReference type="EMBL" id="HJE38202.1"/>
    </source>
</evidence>
<proteinExistence type="predicted"/>
<dbReference type="PANTHER" id="PTHR21022">
    <property type="entry name" value="PREPHENATE DEHYDRATASE P PROTEIN"/>
    <property type="match status" value="1"/>
</dbReference>
<dbReference type="PANTHER" id="PTHR21022:SF19">
    <property type="entry name" value="PREPHENATE DEHYDRATASE-RELATED"/>
    <property type="match status" value="1"/>
</dbReference>
<dbReference type="CDD" id="cd13631">
    <property type="entry name" value="PBP2_Ct-PDT_like"/>
    <property type="match status" value="1"/>
</dbReference>
<gene>
    <name evidence="8" type="ORF">K8V47_00335</name>
</gene>
<reference evidence="8" key="1">
    <citation type="journal article" date="2021" name="PeerJ">
        <title>Extensive microbial diversity within the chicken gut microbiome revealed by metagenomics and culture.</title>
        <authorList>
            <person name="Gilroy R."/>
            <person name="Ravi A."/>
            <person name="Getino M."/>
            <person name="Pursley I."/>
            <person name="Horton D.L."/>
            <person name="Alikhan N.F."/>
            <person name="Baker D."/>
            <person name="Gharbi K."/>
            <person name="Hall N."/>
            <person name="Watson M."/>
            <person name="Adriaenssens E.M."/>
            <person name="Foster-Nyarko E."/>
            <person name="Jarju S."/>
            <person name="Secka A."/>
            <person name="Antonio M."/>
            <person name="Oren A."/>
            <person name="Chaudhuri R.R."/>
            <person name="La Ragione R."/>
            <person name="Hildebrand F."/>
            <person name="Pallen M.J."/>
        </authorList>
    </citation>
    <scope>NUCLEOTIDE SEQUENCE</scope>
    <source>
        <strain evidence="8">4100</strain>
    </source>
</reference>
<comment type="pathway">
    <text evidence="1">Amino-acid biosynthesis; L-phenylalanine biosynthesis; phenylpyruvate from prephenate: step 1/1.</text>
</comment>
<dbReference type="GO" id="GO:0005737">
    <property type="term" value="C:cytoplasm"/>
    <property type="evidence" value="ECO:0007669"/>
    <property type="project" value="TreeGrafter"/>
</dbReference>
<evidence type="ECO:0000256" key="4">
    <source>
        <dbReference type="ARBA" id="ARBA00023141"/>
    </source>
</evidence>
<accession>A0A4Q0U6X4</accession>
<dbReference type="PROSITE" id="PS51671">
    <property type="entry name" value="ACT"/>
    <property type="match status" value="1"/>
</dbReference>
<dbReference type="Proteomes" id="UP000711407">
    <property type="component" value="Unassembled WGS sequence"/>
</dbReference>
<evidence type="ECO:0000256" key="7">
    <source>
        <dbReference type="ARBA" id="ARBA00047848"/>
    </source>
</evidence>
<dbReference type="SUPFAM" id="SSF53850">
    <property type="entry name" value="Periplasmic binding protein-like II"/>
    <property type="match status" value="1"/>
</dbReference>
<dbReference type="SUPFAM" id="SSF55021">
    <property type="entry name" value="ACT-like"/>
    <property type="match status" value="1"/>
</dbReference>
<keyword evidence="6" id="KW-0456">Lyase</keyword>
<dbReference type="PIRSF" id="PIRSF001500">
    <property type="entry name" value="Chor_mut_pdt_Ppr"/>
    <property type="match status" value="1"/>
</dbReference>
<evidence type="ECO:0000256" key="2">
    <source>
        <dbReference type="ARBA" id="ARBA00013147"/>
    </source>
</evidence>
<dbReference type="GO" id="GO:0009094">
    <property type="term" value="P:L-phenylalanine biosynthetic process"/>
    <property type="evidence" value="ECO:0007669"/>
    <property type="project" value="UniProtKB-KW"/>
</dbReference>
<sequence length="290" mass="32565">MKLPSDDTSALRVGIQGVPGCYHDAAAHLYFADRDITPIAFDTFDAEFDHLSNDASMVGAVAIENTIAGALLQNHELLRKSNLVIVGEHKMRISHTLCALPGQTIEQLTEVNSHPMALMQCANYLNMHPNLRKVEKFDTAGSAKEIAENGLTGHAAVCGEYAAQLYGLEILDRGIETNKRNFTRFLFVCDPLMAHELAPRPEDTDKASIVFTIPHAKGSLCHILTILSFYDINMSKIQSMPIIGREWEYRFYVDVTYDSYVRYRQSIEAVRPLLNDLRILGEYKECKNEI</sequence>
<reference evidence="8" key="2">
    <citation type="submission" date="2021-09" db="EMBL/GenBank/DDBJ databases">
        <authorList>
            <person name="Gilroy R."/>
        </authorList>
    </citation>
    <scope>NUCLEOTIDE SEQUENCE</scope>
    <source>
        <strain evidence="8">4100</strain>
    </source>
</reference>
<evidence type="ECO:0000256" key="6">
    <source>
        <dbReference type="ARBA" id="ARBA00023239"/>
    </source>
</evidence>
<dbReference type="InterPro" id="IPR008242">
    <property type="entry name" value="Chor_mutase/pphenate_deHydtase"/>
</dbReference>
<dbReference type="Gene3D" id="3.30.70.260">
    <property type="match status" value="1"/>
</dbReference>
<keyword evidence="5" id="KW-0584">Phenylalanine biosynthesis</keyword>
<dbReference type="GO" id="GO:0004664">
    <property type="term" value="F:prephenate dehydratase activity"/>
    <property type="evidence" value="ECO:0007669"/>
    <property type="project" value="UniProtKB-EC"/>
</dbReference>
<dbReference type="PROSITE" id="PS51171">
    <property type="entry name" value="PREPHENATE_DEHYDR_3"/>
    <property type="match status" value="1"/>
</dbReference>
<dbReference type="EC" id="4.2.1.51" evidence="2"/>
<dbReference type="Gene3D" id="3.40.190.10">
    <property type="entry name" value="Periplasmic binding protein-like II"/>
    <property type="match status" value="2"/>
</dbReference>
<dbReference type="InterPro" id="IPR002912">
    <property type="entry name" value="ACT_dom"/>
</dbReference>
<dbReference type="InterPro" id="IPR045865">
    <property type="entry name" value="ACT-like_dom_sf"/>
</dbReference>
<evidence type="ECO:0000256" key="1">
    <source>
        <dbReference type="ARBA" id="ARBA00004741"/>
    </source>
</evidence>
<comment type="catalytic activity">
    <reaction evidence="7">
        <text>prephenate + H(+) = 3-phenylpyruvate + CO2 + H2O</text>
        <dbReference type="Rhea" id="RHEA:21648"/>
        <dbReference type="ChEBI" id="CHEBI:15377"/>
        <dbReference type="ChEBI" id="CHEBI:15378"/>
        <dbReference type="ChEBI" id="CHEBI:16526"/>
        <dbReference type="ChEBI" id="CHEBI:18005"/>
        <dbReference type="ChEBI" id="CHEBI:29934"/>
        <dbReference type="EC" id="4.2.1.51"/>
    </reaction>
</comment>
<keyword evidence="4" id="KW-0057">Aromatic amino acid biosynthesis</keyword>
<dbReference type="Pfam" id="PF00800">
    <property type="entry name" value="PDT"/>
    <property type="match status" value="1"/>
</dbReference>
<dbReference type="AlphaFoldDB" id="A0A4Q0U6X4"/>
<evidence type="ECO:0000256" key="5">
    <source>
        <dbReference type="ARBA" id="ARBA00023222"/>
    </source>
</evidence>
<evidence type="ECO:0000313" key="9">
    <source>
        <dbReference type="Proteomes" id="UP000711407"/>
    </source>
</evidence>
<organism evidence="8 9">
    <name type="scientific">Candidatus Amulumruptor caecigallinarius</name>
    <dbReference type="NCBI Taxonomy" id="2109911"/>
    <lineage>
        <taxon>Bacteria</taxon>
        <taxon>Pseudomonadati</taxon>
        <taxon>Bacteroidota</taxon>
        <taxon>Bacteroidia</taxon>
        <taxon>Bacteroidales</taxon>
        <taxon>Muribaculaceae</taxon>
        <taxon>Candidatus Amulumruptor</taxon>
    </lineage>
</organism>
<protein>
    <recommendedName>
        <fullName evidence="2">prephenate dehydratase</fullName>
        <ecNumber evidence="2">4.2.1.51</ecNumber>
    </recommendedName>
</protein>
<dbReference type="CDD" id="cd04905">
    <property type="entry name" value="ACT_CM-PDT"/>
    <property type="match status" value="1"/>
</dbReference>
<name>A0A4Q0U6X4_9BACT</name>
<dbReference type="InterPro" id="IPR001086">
    <property type="entry name" value="Preph_deHydtase"/>
</dbReference>
<evidence type="ECO:0000256" key="3">
    <source>
        <dbReference type="ARBA" id="ARBA00022605"/>
    </source>
</evidence>
<dbReference type="EMBL" id="DYXT01000004">
    <property type="protein sequence ID" value="HJE38202.1"/>
    <property type="molecule type" value="Genomic_DNA"/>
</dbReference>
<keyword evidence="3" id="KW-0028">Amino-acid biosynthesis</keyword>
<comment type="caution">
    <text evidence="8">The sequence shown here is derived from an EMBL/GenBank/DDBJ whole genome shotgun (WGS) entry which is preliminary data.</text>
</comment>